<dbReference type="EMBL" id="DS268428">
    <property type="protein sequence ID" value="EFO94461.1"/>
    <property type="molecule type" value="Genomic_DNA"/>
</dbReference>
<gene>
    <name evidence="2" type="ORF">CRE_13318</name>
</gene>
<reference evidence="2" key="1">
    <citation type="submission" date="2007-07" db="EMBL/GenBank/DDBJ databases">
        <title>PCAP assembly of the Caenorhabditis remanei genome.</title>
        <authorList>
            <consortium name="The Caenorhabditis remanei Sequencing Consortium"/>
            <person name="Wilson R.K."/>
        </authorList>
    </citation>
    <scope>NUCLEOTIDE SEQUENCE [LARGE SCALE GENOMIC DNA]</scope>
    <source>
        <strain evidence="2">PB4641</strain>
    </source>
</reference>
<dbReference type="PANTHER" id="PTHR47331">
    <property type="entry name" value="PHD-TYPE DOMAIN-CONTAINING PROTEIN"/>
    <property type="match status" value="1"/>
</dbReference>
<dbReference type="Gene3D" id="3.10.10.10">
    <property type="entry name" value="HIV Type 1 Reverse Transcriptase, subunit A, domain 1"/>
    <property type="match status" value="1"/>
</dbReference>
<feature type="domain" description="Integrase catalytic" evidence="1">
    <location>
        <begin position="906"/>
        <end position="1095"/>
    </location>
</feature>
<dbReference type="Gene3D" id="3.30.420.10">
    <property type="entry name" value="Ribonuclease H-like superfamily/Ribonuclease H"/>
    <property type="match status" value="1"/>
</dbReference>
<dbReference type="InterPro" id="IPR041588">
    <property type="entry name" value="Integrase_H2C2"/>
</dbReference>
<dbReference type="SUPFAM" id="SSF56672">
    <property type="entry name" value="DNA/RNA polymerases"/>
    <property type="match status" value="1"/>
</dbReference>
<dbReference type="InterPro" id="IPR008042">
    <property type="entry name" value="Retrotrans_Pao"/>
</dbReference>
<sequence>MIVGSPTLPKTQYRAPILSHEDARFLQRQNIDMSAAINSGDYNVHNIHMIIGNDILSYITAQPNYCKYILPSGRALERTILGNIVHPIPKLALWNKAVDPPLSDEYQIAMNVANTLLSSCEPEDAMTKLTLQIAEMYSLVITLKKGVDLLSKYDTIITGQESAGFIEKVTAEMLKAEGPKYTIPHRGVVKEDSLTTKLRIVLDASSHARGELSLNDCLHAGTNMITPIFGILIRMRCPRFIIVADIEKAFHQVRLQPEFRNVTMFLWLKDITAPVSAENIEVYRFRRIPFGMSSSPFLLAAYITYNLDINPHELNEEIKDNLYVDNALFCTNDRSEIATKIKGTKFIFKRMDMNLREYIVNDPDTMESLPESEKAQATTIKLLGYKWNSTEDTLTVKIAVLDIDHPTKRDVASKLAETFDPLGLVSPIMVPFKRLMQRIWENGKSVNWKDRIPKELLPDWRALRNTFIDRELTVPRQLTSNYDYSEVHLLMFSDASQDMYAACCYACYIVKGETPVVTLLTSKNKIRPSKHESWTIPKLELLAIQLASNLACAIVAELRITINSIKLFTDSSCSIYWVLSENNPRQWVANRKTTINDNMKKMEECGIPTTIHHCPTKQNPADYATRGMSTREVQNSKMWFEGPSFLKADPSTWPCMIAGKVTCPAEFRELVYSEIIDPDTKKKRKPLMEKKVAKPAENVQRSAVEQKTDDTVMILNSQTTRPGSFIPYTATNSLQKLTKIVVLILKTFSIIKNKSWESPVMTQFLSSDCPLHQAKVARLLIITEHYKDCDYLDYSFPSDIEHFTDTYGVRRVHRRITSPVLPQEASEPILIHPRHPLAKLIARETHEINGHMPEVYTTSAIKTRYWIPKLGGILKNVIRGCVKCQKVNNFPFDYPYTKDLPLCRTTPSKPFSKVGLDYLGPIMYRGDDGQTNKKAYVLVYTCLITRGAVLRVVPDGTSQRYILTLKMIFREVGVPNVIFSDNASTFKLGGSMINKDIEDSVYSHSLVSFLASEVIDFKYITPLAPWQGGIYERIVKLVKHQLIKECGIRTYDFYDLQYIVSGAQAMVNNRPLIPHSRSPRDMIALRPMDFIAPGVMTEIPADSDKSDALPRSTEATVRAHINKMEAATDRLWETWSNGYLLHLRENMHTKKRSSLLRPAVGQLVIIVTKLLKRHKWPLGLIVHVERSKRDGQIRSAIVKCRGKLYSRAVSQLIPLELNPLNRPNIATEEETEDTQDSSPRELPAPAVLFDPNMKYAPELFPSKDLPNIAECENKNPDHKINESNIINLPLNLNTDHLENNVVSGDTDDDFDIIEKRLGTADTYQDPQRVLPAEAADDDFSELPAGRVRTYLSRKAKELPINYVHHAASQETAGTLPPGMLSTISLKTHLSTTERLNDEPHMVFPAKLGSSSPY</sequence>
<dbReference type="Gene3D" id="3.30.70.270">
    <property type="match status" value="1"/>
</dbReference>
<dbReference type="Pfam" id="PF05380">
    <property type="entry name" value="Peptidase_A17"/>
    <property type="match status" value="1"/>
</dbReference>
<dbReference type="PROSITE" id="PS50994">
    <property type="entry name" value="INTEGRASE"/>
    <property type="match status" value="1"/>
</dbReference>
<organism evidence="3">
    <name type="scientific">Caenorhabditis remanei</name>
    <name type="common">Caenorhabditis vulgaris</name>
    <dbReference type="NCBI Taxonomy" id="31234"/>
    <lineage>
        <taxon>Eukaryota</taxon>
        <taxon>Metazoa</taxon>
        <taxon>Ecdysozoa</taxon>
        <taxon>Nematoda</taxon>
        <taxon>Chromadorea</taxon>
        <taxon>Rhabditida</taxon>
        <taxon>Rhabditina</taxon>
        <taxon>Rhabditomorpha</taxon>
        <taxon>Rhabditoidea</taxon>
        <taxon>Rhabditidae</taxon>
        <taxon>Peloderinae</taxon>
        <taxon>Caenorhabditis</taxon>
    </lineage>
</organism>
<evidence type="ECO:0000259" key="1">
    <source>
        <dbReference type="PROSITE" id="PS50994"/>
    </source>
</evidence>
<dbReference type="Gene3D" id="1.10.340.70">
    <property type="match status" value="1"/>
</dbReference>
<evidence type="ECO:0000313" key="2">
    <source>
        <dbReference type="EMBL" id="EFO94461.1"/>
    </source>
</evidence>
<dbReference type="GO" id="GO:0015074">
    <property type="term" value="P:DNA integration"/>
    <property type="evidence" value="ECO:0007669"/>
    <property type="project" value="InterPro"/>
</dbReference>
<proteinExistence type="predicted"/>
<dbReference type="InterPro" id="IPR043128">
    <property type="entry name" value="Rev_trsase/Diguanyl_cyclase"/>
</dbReference>
<dbReference type="InterPro" id="IPR036397">
    <property type="entry name" value="RNaseH_sf"/>
</dbReference>
<dbReference type="InterPro" id="IPR001584">
    <property type="entry name" value="Integrase_cat-core"/>
</dbReference>
<dbReference type="Pfam" id="PF17921">
    <property type="entry name" value="Integrase_H2C2"/>
    <property type="match status" value="1"/>
</dbReference>
<dbReference type="InterPro" id="IPR000477">
    <property type="entry name" value="RT_dom"/>
</dbReference>
<dbReference type="OMA" id="HWALESS"/>
<protein>
    <recommendedName>
        <fullName evidence="1">Integrase catalytic domain-containing protein</fullName>
    </recommendedName>
</protein>
<dbReference type="Pfam" id="PF00078">
    <property type="entry name" value="RVT_1"/>
    <property type="match status" value="1"/>
</dbReference>
<name>E3M864_CAERE</name>
<dbReference type="InterPro" id="IPR012337">
    <property type="entry name" value="RNaseH-like_sf"/>
</dbReference>
<dbReference type="InParanoid" id="E3M864"/>
<dbReference type="HOGENOM" id="CLU_000526_5_0_1"/>
<dbReference type="Proteomes" id="UP000008281">
    <property type="component" value="Unassembled WGS sequence"/>
</dbReference>
<dbReference type="GO" id="GO:0003676">
    <property type="term" value="F:nucleic acid binding"/>
    <property type="evidence" value="ECO:0007669"/>
    <property type="project" value="InterPro"/>
</dbReference>
<evidence type="ECO:0000313" key="3">
    <source>
        <dbReference type="Proteomes" id="UP000008281"/>
    </source>
</evidence>
<dbReference type="eggNOG" id="KOG0017">
    <property type="taxonomic scope" value="Eukaryota"/>
</dbReference>
<dbReference type="GO" id="GO:0042575">
    <property type="term" value="C:DNA polymerase complex"/>
    <property type="evidence" value="ECO:0007669"/>
    <property type="project" value="UniProtKB-ARBA"/>
</dbReference>
<dbReference type="Pfam" id="PF18701">
    <property type="entry name" value="DUF5641"/>
    <property type="match status" value="1"/>
</dbReference>
<dbReference type="InterPro" id="IPR040676">
    <property type="entry name" value="DUF5641"/>
</dbReference>
<dbReference type="InterPro" id="IPR043502">
    <property type="entry name" value="DNA/RNA_pol_sf"/>
</dbReference>
<dbReference type="STRING" id="31234.E3M864"/>
<dbReference type="PANTHER" id="PTHR47331:SF1">
    <property type="entry name" value="GAG-LIKE PROTEIN"/>
    <property type="match status" value="1"/>
</dbReference>
<keyword evidence="3" id="KW-1185">Reference proteome</keyword>
<dbReference type="OrthoDB" id="5920214at2759"/>
<accession>E3M864</accession>
<dbReference type="SUPFAM" id="SSF53098">
    <property type="entry name" value="Ribonuclease H-like"/>
    <property type="match status" value="1"/>
</dbReference>